<evidence type="ECO:0000256" key="1">
    <source>
        <dbReference type="SAM" id="MobiDB-lite"/>
    </source>
</evidence>
<dbReference type="Proteomes" id="UP000028924">
    <property type="component" value="Unassembled WGS sequence"/>
</dbReference>
<dbReference type="RefSeq" id="XP_011401336.1">
    <property type="nucleotide sequence ID" value="XM_011403034.1"/>
</dbReference>
<dbReference type="EMBL" id="KL662167">
    <property type="protein sequence ID" value="KFM28322.1"/>
    <property type="molecule type" value="Genomic_DNA"/>
</dbReference>
<keyword evidence="3" id="KW-1185">Reference proteome</keyword>
<organism evidence="2 3">
    <name type="scientific">Auxenochlorella protothecoides</name>
    <name type="common">Green microalga</name>
    <name type="synonym">Chlorella protothecoides</name>
    <dbReference type="NCBI Taxonomy" id="3075"/>
    <lineage>
        <taxon>Eukaryota</taxon>
        <taxon>Viridiplantae</taxon>
        <taxon>Chlorophyta</taxon>
        <taxon>core chlorophytes</taxon>
        <taxon>Trebouxiophyceae</taxon>
        <taxon>Chlorellales</taxon>
        <taxon>Chlorellaceae</taxon>
        <taxon>Auxenochlorella</taxon>
    </lineage>
</organism>
<accession>A0A087SRG8</accession>
<sequence length="129" mass="14666">MLSCRLCLAYRRNTHPSNTNTHSHTFWLGPKDRVPLLIPGGLHLVHELVKGLVLFREHGLCACTWLWRRENRAFAMLVHIRAQGILRSKRASRSWVEAPQPPPRCTGVQGTEGHTCRPPDSGPNRHIPE</sequence>
<dbReference type="KEGG" id="apro:F751_3832"/>
<evidence type="ECO:0000313" key="3">
    <source>
        <dbReference type="Proteomes" id="UP000028924"/>
    </source>
</evidence>
<evidence type="ECO:0000313" key="2">
    <source>
        <dbReference type="EMBL" id="KFM28322.1"/>
    </source>
</evidence>
<feature type="region of interest" description="Disordered" evidence="1">
    <location>
        <begin position="90"/>
        <end position="129"/>
    </location>
</feature>
<protein>
    <submittedName>
        <fullName evidence="2">Uncharacterized protein</fullName>
    </submittedName>
</protein>
<gene>
    <name evidence="2" type="ORF">F751_3832</name>
</gene>
<name>A0A087SRG8_AUXPR</name>
<dbReference type="AlphaFoldDB" id="A0A087SRG8"/>
<dbReference type="GeneID" id="23615223"/>
<reference evidence="2 3" key="1">
    <citation type="journal article" date="2014" name="BMC Genomics">
        <title>Oil accumulation mechanisms of the oleaginous microalga Chlorella protothecoides revealed through its genome, transcriptomes, and proteomes.</title>
        <authorList>
            <person name="Gao C."/>
            <person name="Wang Y."/>
            <person name="Shen Y."/>
            <person name="Yan D."/>
            <person name="He X."/>
            <person name="Dai J."/>
            <person name="Wu Q."/>
        </authorList>
    </citation>
    <scope>NUCLEOTIDE SEQUENCE [LARGE SCALE GENOMIC DNA]</scope>
    <source>
        <strain evidence="2 3">0710</strain>
    </source>
</reference>
<proteinExistence type="predicted"/>